<dbReference type="GO" id="GO:0032797">
    <property type="term" value="C:SMN complex"/>
    <property type="evidence" value="ECO:0007669"/>
    <property type="project" value="TreeGrafter"/>
</dbReference>
<organism evidence="3 4">
    <name type="scientific">Etheostoma spectabile</name>
    <name type="common">orangethroat darter</name>
    <dbReference type="NCBI Taxonomy" id="54343"/>
    <lineage>
        <taxon>Eukaryota</taxon>
        <taxon>Metazoa</taxon>
        <taxon>Chordata</taxon>
        <taxon>Craniata</taxon>
        <taxon>Vertebrata</taxon>
        <taxon>Euteleostomi</taxon>
        <taxon>Actinopterygii</taxon>
        <taxon>Neopterygii</taxon>
        <taxon>Teleostei</taxon>
        <taxon>Neoteleostei</taxon>
        <taxon>Acanthomorphata</taxon>
        <taxon>Eupercaria</taxon>
        <taxon>Perciformes</taxon>
        <taxon>Percoidei</taxon>
        <taxon>Percidae</taxon>
        <taxon>Etheostomatinae</taxon>
        <taxon>Etheostoma</taxon>
    </lineage>
</organism>
<dbReference type="GO" id="GO:0000387">
    <property type="term" value="P:spliceosomal snRNP assembly"/>
    <property type="evidence" value="ECO:0007669"/>
    <property type="project" value="TreeGrafter"/>
</dbReference>
<comment type="caution">
    <text evidence="3">The sequence shown here is derived from an EMBL/GenBank/DDBJ whole genome shotgun (WGS) entry which is preliminary data.</text>
</comment>
<dbReference type="InterPro" id="IPR047574">
    <property type="entry name" value="AD"/>
</dbReference>
<protein>
    <recommendedName>
        <fullName evidence="2">AD domain-containing protein</fullName>
    </recommendedName>
</protein>
<evidence type="ECO:0000313" key="3">
    <source>
        <dbReference type="EMBL" id="KAA8578111.1"/>
    </source>
</evidence>
<name>A0A5J5CCB6_9PERO</name>
<dbReference type="PANTHER" id="PTHR14710:SF2">
    <property type="entry name" value="GEM-ASSOCIATED PROTEIN 6"/>
    <property type="match status" value="1"/>
</dbReference>
<feature type="region of interest" description="Disordered" evidence="1">
    <location>
        <begin position="1"/>
        <end position="43"/>
    </location>
</feature>
<feature type="domain" description="AD" evidence="2">
    <location>
        <begin position="9"/>
        <end position="104"/>
    </location>
</feature>
<dbReference type="InterPro" id="IPR009422">
    <property type="entry name" value="Gemin6"/>
</dbReference>
<reference evidence="3 4" key="1">
    <citation type="submission" date="2019-08" db="EMBL/GenBank/DDBJ databases">
        <title>A chromosome-level genome assembly, high-density linkage maps, and genome scans reveal the genomic architecture of hybrid incompatibilities underlying speciation via character displacement in darters (Percidae: Etheostominae).</title>
        <authorList>
            <person name="Moran R.L."/>
            <person name="Catchen J.M."/>
            <person name="Fuller R.C."/>
        </authorList>
    </citation>
    <scope>NUCLEOTIDE SEQUENCE [LARGE SCALE GENOMIC DNA]</scope>
    <source>
        <strain evidence="3">EspeVRDwgs_2016</strain>
        <tissue evidence="3">Muscle</tissue>
    </source>
</reference>
<feature type="compositionally biased region" description="Polar residues" evidence="1">
    <location>
        <begin position="96"/>
        <end position="107"/>
    </location>
</feature>
<keyword evidence="4" id="KW-1185">Reference proteome</keyword>
<dbReference type="GO" id="GO:0005634">
    <property type="term" value="C:nucleus"/>
    <property type="evidence" value="ECO:0007669"/>
    <property type="project" value="InterPro"/>
</dbReference>
<feature type="region of interest" description="Disordered" evidence="1">
    <location>
        <begin position="96"/>
        <end position="129"/>
    </location>
</feature>
<sequence length="129" mass="14275">MGHAVQEVQVLQEADQETTDRLQTSFLPASARPLAPEQRHRRRASVRRWLEQNRVPVQEDGEDLLVAGALTITAPYGPEDCCSSNQIILDRVQRLIQSQPPGPSNHSAVPPASPPIQKLIQPADQSERS</sequence>
<gene>
    <name evidence="3" type="ORF">FQN60_008551</name>
</gene>
<dbReference type="Pfam" id="PF20417">
    <property type="entry name" value="Gemin6_C"/>
    <property type="match status" value="1"/>
</dbReference>
<dbReference type="InterPro" id="IPR046856">
    <property type="entry name" value="Gemin6_C"/>
</dbReference>
<dbReference type="GO" id="GO:0000245">
    <property type="term" value="P:spliceosomal complex assembly"/>
    <property type="evidence" value="ECO:0007669"/>
    <property type="project" value="InterPro"/>
</dbReference>
<dbReference type="EMBL" id="VOFY01001123">
    <property type="protein sequence ID" value="KAA8578111.1"/>
    <property type="molecule type" value="Genomic_DNA"/>
</dbReference>
<evidence type="ECO:0000259" key="2">
    <source>
        <dbReference type="PROSITE" id="PS52001"/>
    </source>
</evidence>
<dbReference type="Proteomes" id="UP000327493">
    <property type="component" value="Unassembled WGS sequence"/>
</dbReference>
<dbReference type="PANTHER" id="PTHR14710">
    <property type="entry name" value="GEM-ASSOCIATED PROTEIN 6"/>
    <property type="match status" value="1"/>
</dbReference>
<dbReference type="AlphaFoldDB" id="A0A5J5CCB6"/>
<evidence type="ECO:0000313" key="4">
    <source>
        <dbReference type="Proteomes" id="UP000327493"/>
    </source>
</evidence>
<proteinExistence type="predicted"/>
<accession>A0A5J5CCB6</accession>
<feature type="non-terminal residue" evidence="3">
    <location>
        <position position="129"/>
    </location>
</feature>
<dbReference type="PROSITE" id="PS52001">
    <property type="entry name" value="AD"/>
    <property type="match status" value="1"/>
</dbReference>
<evidence type="ECO:0000256" key="1">
    <source>
        <dbReference type="SAM" id="MobiDB-lite"/>
    </source>
</evidence>